<evidence type="ECO:0000256" key="1">
    <source>
        <dbReference type="SAM" id="Phobius"/>
    </source>
</evidence>
<keyword evidence="1" id="KW-0472">Membrane</keyword>
<dbReference type="PANTHER" id="PTHR31170">
    <property type="entry name" value="BNAC04G53230D PROTEIN"/>
    <property type="match status" value="1"/>
</dbReference>
<dbReference type="AlphaFoldDB" id="A0A7I8JZD1"/>
<feature type="transmembrane region" description="Helical" evidence="1">
    <location>
        <begin position="391"/>
        <end position="415"/>
    </location>
</feature>
<dbReference type="Pfam" id="PF03140">
    <property type="entry name" value="DUF247"/>
    <property type="match status" value="1"/>
</dbReference>
<dbReference type="OrthoDB" id="1589813at2759"/>
<dbReference type="InterPro" id="IPR004158">
    <property type="entry name" value="DUF247_pln"/>
</dbReference>
<dbReference type="Proteomes" id="UP000663760">
    <property type="component" value="Chromosome 1"/>
</dbReference>
<reference evidence="2" key="1">
    <citation type="submission" date="2020-02" db="EMBL/GenBank/DDBJ databases">
        <authorList>
            <person name="Scholz U."/>
            <person name="Mascher M."/>
            <person name="Fiebig A."/>
        </authorList>
    </citation>
    <scope>NUCLEOTIDE SEQUENCE</scope>
</reference>
<keyword evidence="3" id="KW-1185">Reference proteome</keyword>
<feature type="transmembrane region" description="Helical" evidence="1">
    <location>
        <begin position="187"/>
        <end position="206"/>
    </location>
</feature>
<sequence length="417" mass="47219">MPDLPPTADVSSSPDFVVRLVDLIKKKLPKPIPGVEGLSPSIYRVHPDMRNVEKEAYESKIFSIGPLHRGKARLLPMEQKYVNVIRKCLPLAEAQYSEKIELCDDEFGEMLVVDGCFIIESLAKRTFRDKEETAVLAGIRWGFTLLRRDLLLLENQIPFLVLTELWKQTNHLSGDGKKPLDILKKSIDLISVLFFSLLYLIFIRRLPRCFGPTKKSKAPREIPCATELRAAGIEFKKKVAPQGKTASYLNVSFRDGTLEIPFLSVDETTSPQLRNLIALEQGCGNVGNHFTSYCLFMDNIINTAGDVAILRSCGILENKLGGDAEVANLFNSLCKGTRLKYERHYNKETFEEMVAFSEFAHNEWRAMTAFCQLARHKWRASLVHDYFRSPWALVSLLAGFLLLAFTAVQAIFTVLRK</sequence>
<organism evidence="2 3">
    <name type="scientific">Spirodela intermedia</name>
    <name type="common">Intermediate duckweed</name>
    <dbReference type="NCBI Taxonomy" id="51605"/>
    <lineage>
        <taxon>Eukaryota</taxon>
        <taxon>Viridiplantae</taxon>
        <taxon>Streptophyta</taxon>
        <taxon>Embryophyta</taxon>
        <taxon>Tracheophyta</taxon>
        <taxon>Spermatophyta</taxon>
        <taxon>Magnoliopsida</taxon>
        <taxon>Liliopsida</taxon>
        <taxon>Araceae</taxon>
        <taxon>Lemnoideae</taxon>
        <taxon>Spirodela</taxon>
    </lineage>
</organism>
<evidence type="ECO:0000313" key="2">
    <source>
        <dbReference type="EMBL" id="CAA7388463.1"/>
    </source>
</evidence>
<keyword evidence="1" id="KW-0812">Transmembrane</keyword>
<name>A0A7I8JZD1_SPIIN</name>
<dbReference type="PANTHER" id="PTHR31170:SF25">
    <property type="entry name" value="BNAA09G04570D PROTEIN"/>
    <property type="match status" value="1"/>
</dbReference>
<proteinExistence type="predicted"/>
<dbReference type="EMBL" id="LR746264">
    <property type="protein sequence ID" value="CAA7388463.1"/>
    <property type="molecule type" value="Genomic_DNA"/>
</dbReference>
<keyword evidence="1" id="KW-1133">Transmembrane helix</keyword>
<protein>
    <submittedName>
        <fullName evidence="2">Uncharacterized protein</fullName>
    </submittedName>
</protein>
<evidence type="ECO:0000313" key="3">
    <source>
        <dbReference type="Proteomes" id="UP000663760"/>
    </source>
</evidence>
<accession>A0A7I8JZD1</accession>
<gene>
    <name evidence="2" type="ORF">SI8410_01000683</name>
</gene>